<protein>
    <submittedName>
        <fullName evidence="1">Uncharacterized protein</fullName>
    </submittedName>
</protein>
<reference evidence="1 2" key="1">
    <citation type="submission" date="2018-03" db="EMBL/GenBank/DDBJ databases">
        <title>Streptomyces dioscori sp. nov., a novel endophytic actinobacterium isolated from bulbil of Dioscorea bulbifera L.</title>
        <authorList>
            <person name="Zhikuan W."/>
        </authorList>
    </citation>
    <scope>NUCLEOTIDE SEQUENCE [LARGE SCALE GENOMIC DNA]</scope>
    <source>
        <strain evidence="1 2">A217</strain>
    </source>
</reference>
<comment type="caution">
    <text evidence="1">The sequence shown here is derived from an EMBL/GenBank/DDBJ whole genome shotgun (WGS) entry which is preliminary data.</text>
</comment>
<proteinExistence type="predicted"/>
<dbReference type="AlphaFoldDB" id="A0A2P8Q2A8"/>
<dbReference type="Proteomes" id="UP000240429">
    <property type="component" value="Unassembled WGS sequence"/>
</dbReference>
<keyword evidence="2" id="KW-1185">Reference proteome</keyword>
<accession>A0A2P8Q2A8</accession>
<evidence type="ECO:0000313" key="1">
    <source>
        <dbReference type="EMBL" id="PSM40392.1"/>
    </source>
</evidence>
<name>A0A2P8Q2A8_9ACTN</name>
<dbReference type="EMBL" id="PYBJ01000019">
    <property type="protein sequence ID" value="PSM40392.1"/>
    <property type="molecule type" value="Genomic_DNA"/>
</dbReference>
<sequence>MSAAPGRWPRPDRTLTREAHLSASTLAEAAKGDRLPTLEVTLAYVRACGGDVRERKRRWLAVEKALAEWSSGSDEAEAVTAPGPYPELAPYEENDAEQFLGRAEAAGHVCATVVVEGPSGLTAVFGVLNGTVRLGEDAAGLDKRRIVAGDAASMARPNLRADLCTTPSTYGSTWM</sequence>
<organism evidence="1 2">
    <name type="scientific">Streptomyces dioscori</name>
    <dbReference type="NCBI Taxonomy" id="2109333"/>
    <lineage>
        <taxon>Bacteria</taxon>
        <taxon>Bacillati</taxon>
        <taxon>Actinomycetota</taxon>
        <taxon>Actinomycetes</taxon>
        <taxon>Kitasatosporales</taxon>
        <taxon>Streptomycetaceae</taxon>
        <taxon>Streptomyces</taxon>
        <taxon>Streptomyces aurantiacus group</taxon>
    </lineage>
</organism>
<evidence type="ECO:0000313" key="2">
    <source>
        <dbReference type="Proteomes" id="UP000240429"/>
    </source>
</evidence>
<gene>
    <name evidence="1" type="ORF">C6Y14_27285</name>
</gene>